<accession>A0AAV5T9R8</accession>
<feature type="domain" description="C2H2-type" evidence="1">
    <location>
        <begin position="152"/>
        <end position="175"/>
    </location>
</feature>
<feature type="non-terminal residue" evidence="2">
    <location>
        <position position="1"/>
    </location>
</feature>
<dbReference type="InterPro" id="IPR013087">
    <property type="entry name" value="Znf_C2H2_type"/>
</dbReference>
<dbReference type="Proteomes" id="UP001432027">
    <property type="component" value="Unassembled WGS sequence"/>
</dbReference>
<keyword evidence="3" id="KW-1185">Reference proteome</keyword>
<comment type="caution">
    <text evidence="2">The sequence shown here is derived from an EMBL/GenBank/DDBJ whole genome shotgun (WGS) entry which is preliminary data.</text>
</comment>
<dbReference type="EMBL" id="BTSX01000003">
    <property type="protein sequence ID" value="GMS91082.1"/>
    <property type="molecule type" value="Genomic_DNA"/>
</dbReference>
<feature type="domain" description="C2H2-type" evidence="1">
    <location>
        <begin position="79"/>
        <end position="101"/>
    </location>
</feature>
<sequence length="322" mass="36432">VEKKIPTTPQCILCEAYPKTTTAYAYHLDSQHKSTLISNGVYLLCACGIKVGSIRNGNHFEKCDGRQFTLHKLEKKTTPLCVLCEAHPTTVNGYVQHLYIHHKSTLNENGIFLLCSCGKEVRHSFGDPNHNNMCDGREFTIHKIVEKVHTTPQCIMCEVFPTTARGYATHLYKYHKSTLGKNGFYLVCSCGKEVRSYSTDPDRTKKCDGLQFNLLKLEEKIHSTPQCILCEIYPTTAPAYAYHLYKHHKSTLKTNGIFLLCACGMEARSTSSHRKHNGECDGRQFTVQKLKTPQCVLCEEYPTTANGFAIHLQMYHNSTLRS</sequence>
<feature type="domain" description="C2H2-type" evidence="1">
    <location>
        <begin position="9"/>
        <end position="32"/>
    </location>
</feature>
<feature type="non-terminal residue" evidence="2">
    <location>
        <position position="322"/>
    </location>
</feature>
<evidence type="ECO:0000313" key="2">
    <source>
        <dbReference type="EMBL" id="GMS91082.1"/>
    </source>
</evidence>
<reference evidence="2" key="1">
    <citation type="submission" date="2023-10" db="EMBL/GenBank/DDBJ databases">
        <title>Genome assembly of Pristionchus species.</title>
        <authorList>
            <person name="Yoshida K."/>
            <person name="Sommer R.J."/>
        </authorList>
    </citation>
    <scope>NUCLEOTIDE SEQUENCE</scope>
    <source>
        <strain evidence="2">RS0144</strain>
    </source>
</reference>
<proteinExistence type="predicted"/>
<organism evidence="2 3">
    <name type="scientific">Pristionchus entomophagus</name>
    <dbReference type="NCBI Taxonomy" id="358040"/>
    <lineage>
        <taxon>Eukaryota</taxon>
        <taxon>Metazoa</taxon>
        <taxon>Ecdysozoa</taxon>
        <taxon>Nematoda</taxon>
        <taxon>Chromadorea</taxon>
        <taxon>Rhabditida</taxon>
        <taxon>Rhabditina</taxon>
        <taxon>Diplogasteromorpha</taxon>
        <taxon>Diplogasteroidea</taxon>
        <taxon>Neodiplogasteridae</taxon>
        <taxon>Pristionchus</taxon>
    </lineage>
</organism>
<gene>
    <name evidence="2" type="ORF">PENTCL1PPCAC_13257</name>
</gene>
<feature type="domain" description="C2H2-type" evidence="1">
    <location>
        <begin position="293"/>
        <end position="316"/>
    </location>
</feature>
<feature type="domain" description="C2H2-type" evidence="1">
    <location>
        <begin position="225"/>
        <end position="247"/>
    </location>
</feature>
<evidence type="ECO:0000259" key="1">
    <source>
        <dbReference type="SMART" id="SM00355"/>
    </source>
</evidence>
<protein>
    <recommendedName>
        <fullName evidence="1">C2H2-type domain-containing protein</fullName>
    </recommendedName>
</protein>
<evidence type="ECO:0000313" key="3">
    <source>
        <dbReference type="Proteomes" id="UP001432027"/>
    </source>
</evidence>
<dbReference type="SMART" id="SM00355">
    <property type="entry name" value="ZnF_C2H2"/>
    <property type="match status" value="5"/>
</dbReference>
<dbReference type="AlphaFoldDB" id="A0AAV5T9R8"/>
<name>A0AAV5T9R8_9BILA</name>